<accession>A0A0E1QH37</accession>
<dbReference type="AlphaFoldDB" id="A0A0E1QH37"/>
<gene>
    <name evidence="3" type="ORF">FCV25_08975</name>
</gene>
<evidence type="ECO:0000313" key="3">
    <source>
        <dbReference type="EMBL" id="NFF01901.1"/>
    </source>
</evidence>
<dbReference type="PROSITE" id="PS51186">
    <property type="entry name" value="GNAT"/>
    <property type="match status" value="1"/>
</dbReference>
<dbReference type="CDD" id="cd04301">
    <property type="entry name" value="NAT_SF"/>
    <property type="match status" value="1"/>
</dbReference>
<dbReference type="InterPro" id="IPR016181">
    <property type="entry name" value="Acyl_CoA_acyltransferase"/>
</dbReference>
<organism evidence="3 4">
    <name type="scientific">Clostridium botulinum</name>
    <dbReference type="NCBI Taxonomy" id="1491"/>
    <lineage>
        <taxon>Bacteria</taxon>
        <taxon>Bacillati</taxon>
        <taxon>Bacillota</taxon>
        <taxon>Clostridia</taxon>
        <taxon>Eubacteriales</taxon>
        <taxon>Clostridiaceae</taxon>
        <taxon>Clostridium</taxon>
    </lineage>
</organism>
<dbReference type="InterPro" id="IPR000182">
    <property type="entry name" value="GNAT_dom"/>
</dbReference>
<dbReference type="GeneID" id="5186081"/>
<dbReference type="EMBL" id="SWND01000004">
    <property type="protein sequence ID" value="NFF01901.1"/>
    <property type="molecule type" value="Genomic_DNA"/>
</dbReference>
<dbReference type="PANTHER" id="PTHR43420:SF46">
    <property type="entry name" value="ACETYLTRANSFERASE"/>
    <property type="match status" value="1"/>
</dbReference>
<proteinExistence type="predicted"/>
<dbReference type="InterPro" id="IPR050680">
    <property type="entry name" value="YpeA/RimI_acetyltransf"/>
</dbReference>
<comment type="caution">
    <text evidence="3">The sequence shown here is derived from an EMBL/GenBank/DDBJ whole genome shotgun (WGS) entry which is preliminary data.</text>
</comment>
<dbReference type="OrthoDB" id="9796381at2"/>
<dbReference type="PANTHER" id="PTHR43420">
    <property type="entry name" value="ACETYLTRANSFERASE"/>
    <property type="match status" value="1"/>
</dbReference>
<reference evidence="3 4" key="1">
    <citation type="submission" date="2019-04" db="EMBL/GenBank/DDBJ databases">
        <title>Genome sequencing of Clostridium botulinum Groups I-IV and Clostridium butyricum.</title>
        <authorList>
            <person name="Brunt J."/>
            <person name="Van Vliet A.H.M."/>
            <person name="Stringer S.C."/>
            <person name="Carter A.T."/>
            <person name="Peck M.W."/>
        </authorList>
    </citation>
    <scope>NUCLEOTIDE SEQUENCE [LARGE SCALE GENOMIC DNA]</scope>
    <source>
        <strain evidence="3 4">IFR 18/054</strain>
    </source>
</reference>
<keyword evidence="1 3" id="KW-0808">Transferase</keyword>
<dbReference type="SUPFAM" id="SSF55729">
    <property type="entry name" value="Acyl-CoA N-acyltransferases (Nat)"/>
    <property type="match status" value="1"/>
</dbReference>
<dbReference type="GO" id="GO:0016747">
    <property type="term" value="F:acyltransferase activity, transferring groups other than amino-acyl groups"/>
    <property type="evidence" value="ECO:0007669"/>
    <property type="project" value="InterPro"/>
</dbReference>
<dbReference type="Gene3D" id="3.40.630.30">
    <property type="match status" value="1"/>
</dbReference>
<protein>
    <submittedName>
        <fullName evidence="3">GNAT family N-acetyltransferase</fullName>
    </submittedName>
</protein>
<sequence length="171" mass="20132">MNLRLAKEKDLNFIIEMITIVKKHMIENDNDQWDEEYPDMETLRRDIINEDLYTIIEENDCMAIIAINKDQAPEYKNVQWKLDDKSPLVVHRLAVNPKFQGKGVAKTIMSFVDEKAKEQNCKSIRLDTYSKNKVAINLYERLGYSIVGEVYFRGKELPFKCFEKIVENFVC</sequence>
<dbReference type="Pfam" id="PF00583">
    <property type="entry name" value="Acetyltransf_1"/>
    <property type="match status" value="1"/>
</dbReference>
<keyword evidence="2" id="KW-0012">Acyltransferase</keyword>
<name>A0A0E1QH37_CLOBO</name>
<dbReference type="Proteomes" id="UP000472521">
    <property type="component" value="Unassembled WGS sequence"/>
</dbReference>
<evidence type="ECO:0000313" key="4">
    <source>
        <dbReference type="Proteomes" id="UP000472521"/>
    </source>
</evidence>
<dbReference type="OMA" id="QWNEHYP"/>
<evidence type="ECO:0000256" key="2">
    <source>
        <dbReference type="ARBA" id="ARBA00023315"/>
    </source>
</evidence>
<dbReference type="RefSeq" id="WP_011986394.1">
    <property type="nucleotide sequence ID" value="NZ_AP014696.1"/>
</dbReference>
<evidence type="ECO:0000256" key="1">
    <source>
        <dbReference type="ARBA" id="ARBA00022679"/>
    </source>
</evidence>